<reference evidence="2 3" key="1">
    <citation type="submission" date="2017-05" db="EMBL/GenBank/DDBJ databases">
        <title>Vagococcus spp. assemblies.</title>
        <authorList>
            <person name="Gulvik C.A."/>
        </authorList>
    </citation>
    <scope>NUCLEOTIDE SEQUENCE [LARGE SCALE GENOMIC DNA]</scope>
    <source>
        <strain evidence="2 3">NCFB 2777</strain>
    </source>
</reference>
<feature type="transmembrane region" description="Helical" evidence="1">
    <location>
        <begin position="54"/>
        <end position="74"/>
    </location>
</feature>
<proteinExistence type="predicted"/>
<keyword evidence="3" id="KW-1185">Reference proteome</keyword>
<dbReference type="AlphaFoldDB" id="A0A429ZUJ0"/>
<dbReference type="RefSeq" id="WP_126778154.1">
    <property type="nucleotide sequence ID" value="NZ_CP177121.1"/>
</dbReference>
<accession>A0A429ZUJ0</accession>
<dbReference type="Proteomes" id="UP000287239">
    <property type="component" value="Unassembled WGS sequence"/>
</dbReference>
<evidence type="ECO:0000313" key="3">
    <source>
        <dbReference type="Proteomes" id="UP000287239"/>
    </source>
</evidence>
<keyword evidence="1" id="KW-0472">Membrane</keyword>
<dbReference type="PROSITE" id="PS51257">
    <property type="entry name" value="PROKAR_LIPOPROTEIN"/>
    <property type="match status" value="1"/>
</dbReference>
<organism evidence="2 3">
    <name type="scientific">Vagococcus salmoninarum</name>
    <dbReference type="NCBI Taxonomy" id="2739"/>
    <lineage>
        <taxon>Bacteria</taxon>
        <taxon>Bacillati</taxon>
        <taxon>Bacillota</taxon>
        <taxon>Bacilli</taxon>
        <taxon>Lactobacillales</taxon>
        <taxon>Enterococcaceae</taxon>
        <taxon>Vagococcus</taxon>
    </lineage>
</organism>
<keyword evidence="1" id="KW-0812">Transmembrane</keyword>
<evidence type="ECO:0008006" key="4">
    <source>
        <dbReference type="Google" id="ProtNLM"/>
    </source>
</evidence>
<dbReference type="GeneID" id="98567069"/>
<protein>
    <recommendedName>
        <fullName evidence="4">Lipoprotein</fullName>
    </recommendedName>
</protein>
<evidence type="ECO:0000313" key="2">
    <source>
        <dbReference type="EMBL" id="RST97408.1"/>
    </source>
</evidence>
<feature type="transmembrane region" description="Helical" evidence="1">
    <location>
        <begin position="7"/>
        <end position="34"/>
    </location>
</feature>
<gene>
    <name evidence="2" type="ORF">CBF35_01700</name>
</gene>
<comment type="caution">
    <text evidence="2">The sequence shown here is derived from an EMBL/GenBank/DDBJ whole genome shotgun (WGS) entry which is preliminary data.</text>
</comment>
<name>A0A429ZUJ0_9ENTE</name>
<dbReference type="EMBL" id="NGJU01000002">
    <property type="protein sequence ID" value="RST97408.1"/>
    <property type="molecule type" value="Genomic_DNA"/>
</dbReference>
<sequence>MKNKLTFSLAFALPLSLVISLVLIGCCVLFYALYPTTLFEFILWKIIALSSQPWLMFSSFLVVYWLTSWGILLVRKHPSK</sequence>
<evidence type="ECO:0000256" key="1">
    <source>
        <dbReference type="SAM" id="Phobius"/>
    </source>
</evidence>
<keyword evidence="1" id="KW-1133">Transmembrane helix</keyword>